<feature type="transmembrane region" description="Helical" evidence="7">
    <location>
        <begin position="290"/>
        <end position="309"/>
    </location>
</feature>
<dbReference type="Pfam" id="PF07690">
    <property type="entry name" value="MFS_1"/>
    <property type="match status" value="1"/>
</dbReference>
<evidence type="ECO:0000256" key="7">
    <source>
        <dbReference type="SAM" id="Phobius"/>
    </source>
</evidence>
<dbReference type="PANTHER" id="PTHR23504:SF15">
    <property type="entry name" value="MAJOR FACILITATOR SUPERFAMILY (MFS) PROFILE DOMAIN-CONTAINING PROTEIN"/>
    <property type="match status" value="1"/>
</dbReference>
<dbReference type="InterPro" id="IPR036259">
    <property type="entry name" value="MFS_trans_sf"/>
</dbReference>
<keyword evidence="4 7" id="KW-1133">Transmembrane helix</keyword>
<reference evidence="8" key="1">
    <citation type="submission" date="2023-03" db="EMBL/GenBank/DDBJ databases">
        <title>Massive genome expansion in bonnet fungi (Mycena s.s.) driven by repeated elements and novel gene families across ecological guilds.</title>
        <authorList>
            <consortium name="Lawrence Berkeley National Laboratory"/>
            <person name="Harder C.B."/>
            <person name="Miyauchi S."/>
            <person name="Viragh M."/>
            <person name="Kuo A."/>
            <person name="Thoen E."/>
            <person name="Andreopoulos B."/>
            <person name="Lu D."/>
            <person name="Skrede I."/>
            <person name="Drula E."/>
            <person name="Henrissat B."/>
            <person name="Morin E."/>
            <person name="Kohler A."/>
            <person name="Barry K."/>
            <person name="LaButti K."/>
            <person name="Morin E."/>
            <person name="Salamov A."/>
            <person name="Lipzen A."/>
            <person name="Mereny Z."/>
            <person name="Hegedus B."/>
            <person name="Baldrian P."/>
            <person name="Stursova M."/>
            <person name="Weitz H."/>
            <person name="Taylor A."/>
            <person name="Grigoriev I.V."/>
            <person name="Nagy L.G."/>
            <person name="Martin F."/>
            <person name="Kauserud H."/>
        </authorList>
    </citation>
    <scope>NUCLEOTIDE SEQUENCE</scope>
    <source>
        <strain evidence="8">CBHHK002</strain>
    </source>
</reference>
<sequence>MTSERPSNLPWSYTPFVIQFVRETVITGDDDTKIGFYAGILESAFFMAESLTVLQFGRLSDIYGRRPILLLAPLGLTVSMLGFGLSKTFWTLFTFRCAQGAFNGNIGVSQTAMNEISDPKNAADMYSMMPLVWSIARSWAAYWQTLRPNGQIRSERYNFYDPVLIFCHTLPSAVARAKSKRRASPRETDPLLSTVESADFPETEPTAPAPLRQLITRSVLIVVLNHAFLNFCSMSYDALLPLVTPRQPAYEGLGLTPYSIVLLMGLCGISNAFVQGLFGGRIIRYVGPRCIYTGCFCAVGLAYAAYPLLSFFAARAGRVDGTVIAILVVQLSSSFFVYLAVAPSFASSLFALSIKNNLAGGYLVYIILVGIALVAMRVSVLLPRRLRSEAM</sequence>
<evidence type="ECO:0000256" key="3">
    <source>
        <dbReference type="ARBA" id="ARBA00022692"/>
    </source>
</evidence>
<protein>
    <submittedName>
        <fullName evidence="8">Major facilitator superfamily multidrug-resistance, DHA1 sub-family</fullName>
    </submittedName>
</protein>
<dbReference type="SUPFAM" id="SSF103473">
    <property type="entry name" value="MFS general substrate transporter"/>
    <property type="match status" value="1"/>
</dbReference>
<dbReference type="InterPro" id="IPR011701">
    <property type="entry name" value="MFS"/>
</dbReference>
<proteinExistence type="predicted"/>
<keyword evidence="9" id="KW-1185">Reference proteome</keyword>
<feature type="transmembrane region" description="Helical" evidence="7">
    <location>
        <begin position="321"/>
        <end position="341"/>
    </location>
</feature>
<dbReference type="GO" id="GO:0016020">
    <property type="term" value="C:membrane"/>
    <property type="evidence" value="ECO:0007669"/>
    <property type="project" value="UniProtKB-SubCell"/>
</dbReference>
<dbReference type="AlphaFoldDB" id="A0AAD6ZC40"/>
<feature type="transmembrane region" description="Helical" evidence="7">
    <location>
        <begin position="219"/>
        <end position="236"/>
    </location>
</feature>
<dbReference type="EMBL" id="JARIHO010000061">
    <property type="protein sequence ID" value="KAJ7315535.1"/>
    <property type="molecule type" value="Genomic_DNA"/>
</dbReference>
<keyword evidence="2" id="KW-0813">Transport</keyword>
<feature type="transmembrane region" description="Helical" evidence="7">
    <location>
        <begin position="256"/>
        <end position="278"/>
    </location>
</feature>
<organism evidence="8 9">
    <name type="scientific">Mycena albidolilacea</name>
    <dbReference type="NCBI Taxonomy" id="1033008"/>
    <lineage>
        <taxon>Eukaryota</taxon>
        <taxon>Fungi</taxon>
        <taxon>Dikarya</taxon>
        <taxon>Basidiomycota</taxon>
        <taxon>Agaricomycotina</taxon>
        <taxon>Agaricomycetes</taxon>
        <taxon>Agaricomycetidae</taxon>
        <taxon>Agaricales</taxon>
        <taxon>Marasmiineae</taxon>
        <taxon>Mycenaceae</taxon>
        <taxon>Mycena</taxon>
    </lineage>
</organism>
<dbReference type="Gene3D" id="1.20.1250.20">
    <property type="entry name" value="MFS general substrate transporter like domains"/>
    <property type="match status" value="1"/>
</dbReference>
<feature type="transmembrane region" description="Helical" evidence="7">
    <location>
        <begin position="68"/>
        <end position="86"/>
    </location>
</feature>
<evidence type="ECO:0000256" key="5">
    <source>
        <dbReference type="ARBA" id="ARBA00023136"/>
    </source>
</evidence>
<evidence type="ECO:0000256" key="4">
    <source>
        <dbReference type="ARBA" id="ARBA00022989"/>
    </source>
</evidence>
<evidence type="ECO:0000256" key="1">
    <source>
        <dbReference type="ARBA" id="ARBA00004141"/>
    </source>
</evidence>
<feature type="transmembrane region" description="Helical" evidence="7">
    <location>
        <begin position="34"/>
        <end position="56"/>
    </location>
</feature>
<feature type="transmembrane region" description="Helical" evidence="7">
    <location>
        <begin position="362"/>
        <end position="382"/>
    </location>
</feature>
<evidence type="ECO:0000313" key="8">
    <source>
        <dbReference type="EMBL" id="KAJ7315535.1"/>
    </source>
</evidence>
<evidence type="ECO:0000256" key="2">
    <source>
        <dbReference type="ARBA" id="ARBA00022448"/>
    </source>
</evidence>
<comment type="subcellular location">
    <subcellularLocation>
        <location evidence="1">Membrane</location>
        <topology evidence="1">Multi-pass membrane protein</topology>
    </subcellularLocation>
</comment>
<accession>A0AAD6ZC40</accession>
<keyword evidence="5 7" id="KW-0472">Membrane</keyword>
<evidence type="ECO:0000313" key="9">
    <source>
        <dbReference type="Proteomes" id="UP001218218"/>
    </source>
</evidence>
<feature type="region of interest" description="Disordered" evidence="6">
    <location>
        <begin position="178"/>
        <end position="204"/>
    </location>
</feature>
<evidence type="ECO:0000256" key="6">
    <source>
        <dbReference type="SAM" id="MobiDB-lite"/>
    </source>
</evidence>
<dbReference type="Proteomes" id="UP001218218">
    <property type="component" value="Unassembled WGS sequence"/>
</dbReference>
<comment type="caution">
    <text evidence="8">The sequence shown here is derived from an EMBL/GenBank/DDBJ whole genome shotgun (WGS) entry which is preliminary data.</text>
</comment>
<dbReference type="GO" id="GO:0022857">
    <property type="term" value="F:transmembrane transporter activity"/>
    <property type="evidence" value="ECO:0007669"/>
    <property type="project" value="InterPro"/>
</dbReference>
<name>A0AAD6ZC40_9AGAR</name>
<keyword evidence="3 7" id="KW-0812">Transmembrane</keyword>
<gene>
    <name evidence="8" type="ORF">DFH08DRAFT_1039715</name>
</gene>
<dbReference type="PANTHER" id="PTHR23504">
    <property type="entry name" value="MAJOR FACILITATOR SUPERFAMILY DOMAIN-CONTAINING PROTEIN 10"/>
    <property type="match status" value="1"/>
</dbReference>